<reference evidence="2 3" key="1">
    <citation type="submission" date="2016-07" db="EMBL/GenBank/DDBJ databases">
        <title>Pervasive Adenine N6-methylation of Active Genes in Fungi.</title>
        <authorList>
            <consortium name="DOE Joint Genome Institute"/>
            <person name="Mondo S.J."/>
            <person name="Dannebaum R.O."/>
            <person name="Kuo R.C."/>
            <person name="Labutti K."/>
            <person name="Haridas S."/>
            <person name="Kuo A."/>
            <person name="Salamov A."/>
            <person name="Ahrendt S.R."/>
            <person name="Lipzen A."/>
            <person name="Sullivan W."/>
            <person name="Andreopoulos W.B."/>
            <person name="Clum A."/>
            <person name="Lindquist E."/>
            <person name="Daum C."/>
            <person name="Ramamoorthy G.K."/>
            <person name="Gryganskyi A."/>
            <person name="Culley D."/>
            <person name="Magnuson J.K."/>
            <person name="James T.Y."/>
            <person name="O'Malley M.A."/>
            <person name="Stajich J.E."/>
            <person name="Spatafora J.W."/>
            <person name="Visel A."/>
            <person name="Grigoriev I.V."/>
        </authorList>
    </citation>
    <scope>NUCLEOTIDE SEQUENCE [LARGE SCALE GENOMIC DNA]</scope>
    <source>
        <strain evidence="2 3">JEL800</strain>
    </source>
</reference>
<keyword evidence="1" id="KW-1133">Transmembrane helix</keyword>
<dbReference type="Proteomes" id="UP000193642">
    <property type="component" value="Unassembled WGS sequence"/>
</dbReference>
<evidence type="ECO:0000256" key="1">
    <source>
        <dbReference type="SAM" id="Phobius"/>
    </source>
</evidence>
<keyword evidence="1" id="KW-0472">Membrane</keyword>
<organism evidence="2 3">
    <name type="scientific">Rhizoclosmatium globosum</name>
    <dbReference type="NCBI Taxonomy" id="329046"/>
    <lineage>
        <taxon>Eukaryota</taxon>
        <taxon>Fungi</taxon>
        <taxon>Fungi incertae sedis</taxon>
        <taxon>Chytridiomycota</taxon>
        <taxon>Chytridiomycota incertae sedis</taxon>
        <taxon>Chytridiomycetes</taxon>
        <taxon>Chytridiales</taxon>
        <taxon>Chytriomycetaceae</taxon>
        <taxon>Rhizoclosmatium</taxon>
    </lineage>
</organism>
<feature type="transmembrane region" description="Helical" evidence="1">
    <location>
        <begin position="140"/>
        <end position="161"/>
    </location>
</feature>
<evidence type="ECO:0000313" key="3">
    <source>
        <dbReference type="Proteomes" id="UP000193642"/>
    </source>
</evidence>
<protein>
    <submittedName>
        <fullName evidence="2">Uncharacterized protein</fullName>
    </submittedName>
</protein>
<dbReference type="OrthoDB" id="2124842at2759"/>
<dbReference type="EMBL" id="MCGO01000114">
    <property type="protein sequence ID" value="ORY26423.1"/>
    <property type="molecule type" value="Genomic_DNA"/>
</dbReference>
<feature type="non-terminal residue" evidence="2">
    <location>
        <position position="1"/>
    </location>
</feature>
<gene>
    <name evidence="2" type="ORF">BCR33DRAFT_726286</name>
</gene>
<keyword evidence="1" id="KW-0812">Transmembrane</keyword>
<accession>A0A1Y2AUZ7</accession>
<evidence type="ECO:0000313" key="2">
    <source>
        <dbReference type="EMBL" id="ORY26423.1"/>
    </source>
</evidence>
<feature type="transmembrane region" description="Helical" evidence="1">
    <location>
        <begin position="210"/>
        <end position="231"/>
    </location>
</feature>
<proteinExistence type="predicted"/>
<name>A0A1Y2AUZ7_9FUNG</name>
<comment type="caution">
    <text evidence="2">The sequence shown here is derived from an EMBL/GenBank/DDBJ whole genome shotgun (WGS) entry which is preliminary data.</text>
</comment>
<feature type="transmembrane region" description="Helical" evidence="1">
    <location>
        <begin position="181"/>
        <end position="204"/>
    </location>
</feature>
<feature type="transmembrane region" description="Helical" evidence="1">
    <location>
        <begin position="100"/>
        <end position="120"/>
    </location>
</feature>
<dbReference type="AlphaFoldDB" id="A0A1Y2AUZ7"/>
<feature type="transmembrane region" description="Helical" evidence="1">
    <location>
        <begin position="24"/>
        <end position="45"/>
    </location>
</feature>
<keyword evidence="3" id="KW-1185">Reference proteome</keyword>
<sequence>LLYSRFIIVHEVIGRNKELNWKNIMTPVNVPLLLGTISLCGAYTARGINSSKSLDIPWGYLFTFEQFFFATGELCYLRYSFKRSASLIRTVFSPSLQKGMGYMMALSPILVYFPLIPAVWRAFGPDTSEGSIISNTLNFVGQILAGASICILDALFIVAFLRSLARTHLKGENPNPEFHIIATYGMFACICCFASLALYISGILSEEIEIRAILELVAHITLDFVLLLMFLMKIAILRVKGNVSGLSTEGTIAKSIGSARSVVSSIKSAWRKPSISPDSGTKLKSVISTVPRNPNSFS</sequence>
<feature type="transmembrane region" description="Helical" evidence="1">
    <location>
        <begin position="57"/>
        <end position="79"/>
    </location>
</feature>